<organism evidence="2 3">
    <name type="scientific">Sphagnum jensenii</name>
    <dbReference type="NCBI Taxonomy" id="128206"/>
    <lineage>
        <taxon>Eukaryota</taxon>
        <taxon>Viridiplantae</taxon>
        <taxon>Streptophyta</taxon>
        <taxon>Embryophyta</taxon>
        <taxon>Bryophyta</taxon>
        <taxon>Sphagnophytina</taxon>
        <taxon>Sphagnopsida</taxon>
        <taxon>Sphagnales</taxon>
        <taxon>Sphagnaceae</taxon>
        <taxon>Sphagnum</taxon>
    </lineage>
</organism>
<keyword evidence="1" id="KW-0812">Transmembrane</keyword>
<name>A0ABP0VFL5_9BRYO</name>
<dbReference type="Proteomes" id="UP001497444">
    <property type="component" value="Unassembled WGS sequence"/>
</dbReference>
<keyword evidence="3" id="KW-1185">Reference proteome</keyword>
<keyword evidence="1" id="KW-1133">Transmembrane helix</keyword>
<reference evidence="2" key="1">
    <citation type="submission" date="2024-02" db="EMBL/GenBank/DDBJ databases">
        <authorList>
            <consortium name="ELIXIR-Norway"/>
            <consortium name="Elixir Norway"/>
        </authorList>
    </citation>
    <scope>NUCLEOTIDE SEQUENCE</scope>
</reference>
<evidence type="ECO:0000256" key="1">
    <source>
        <dbReference type="SAM" id="Phobius"/>
    </source>
</evidence>
<evidence type="ECO:0000313" key="3">
    <source>
        <dbReference type="Proteomes" id="UP001497444"/>
    </source>
</evidence>
<sequence length="84" mass="9514">MHQTYYGVEVELWSRGELMYNLGLRPFSIATIVVLFYADDMVLFDTDAKKLVEMSRVVDFWASEMAMGINAAKTKIMSVSRGAP</sequence>
<keyword evidence="1" id="KW-0472">Membrane</keyword>
<dbReference type="EMBL" id="CAXAQS010000740">
    <property type="protein sequence ID" value="CAK9252947.1"/>
    <property type="molecule type" value="Genomic_DNA"/>
</dbReference>
<gene>
    <name evidence="2" type="ORF">CSSPJE1EN1_LOCUS28325</name>
</gene>
<evidence type="ECO:0008006" key="4">
    <source>
        <dbReference type="Google" id="ProtNLM"/>
    </source>
</evidence>
<proteinExistence type="predicted"/>
<evidence type="ECO:0000313" key="2">
    <source>
        <dbReference type="EMBL" id="CAK9252947.1"/>
    </source>
</evidence>
<protein>
    <recommendedName>
        <fullName evidence="4">Reverse transcriptase domain-containing protein</fullName>
    </recommendedName>
</protein>
<feature type="transmembrane region" description="Helical" evidence="1">
    <location>
        <begin position="18"/>
        <end position="38"/>
    </location>
</feature>
<comment type="caution">
    <text evidence="2">The sequence shown here is derived from an EMBL/GenBank/DDBJ whole genome shotgun (WGS) entry which is preliminary data.</text>
</comment>
<accession>A0ABP0VFL5</accession>